<name>A0AAD6NEZ4_DREDA</name>
<evidence type="ECO:0000256" key="1">
    <source>
        <dbReference type="SAM" id="MobiDB-lite"/>
    </source>
</evidence>
<proteinExistence type="predicted"/>
<feature type="compositionally biased region" description="Basic residues" evidence="1">
    <location>
        <begin position="55"/>
        <end position="66"/>
    </location>
</feature>
<feature type="compositionally biased region" description="Basic residues" evidence="1">
    <location>
        <begin position="95"/>
        <end position="107"/>
    </location>
</feature>
<dbReference type="AlphaFoldDB" id="A0AAD6NEZ4"/>
<gene>
    <name evidence="2" type="ORF">Dda_8741</name>
</gene>
<evidence type="ECO:0000313" key="2">
    <source>
        <dbReference type="EMBL" id="KAJ6256871.1"/>
    </source>
</evidence>
<evidence type="ECO:0000313" key="3">
    <source>
        <dbReference type="Proteomes" id="UP001221413"/>
    </source>
</evidence>
<feature type="region of interest" description="Disordered" evidence="1">
    <location>
        <begin position="51"/>
        <end position="107"/>
    </location>
</feature>
<feature type="compositionally biased region" description="Polar residues" evidence="1">
    <location>
        <begin position="80"/>
        <end position="94"/>
    </location>
</feature>
<dbReference type="EMBL" id="JAQGDS010000012">
    <property type="protein sequence ID" value="KAJ6256871.1"/>
    <property type="molecule type" value="Genomic_DNA"/>
</dbReference>
<reference evidence="2" key="1">
    <citation type="submission" date="2023-01" db="EMBL/GenBank/DDBJ databases">
        <title>The chitinases involved in constricting ring structure development in the nematode-trapping fungus Drechslerella dactyloides.</title>
        <authorList>
            <person name="Wang R."/>
            <person name="Zhang L."/>
            <person name="Tang P."/>
            <person name="Li S."/>
            <person name="Liang L."/>
        </authorList>
    </citation>
    <scope>NUCLEOTIDE SEQUENCE</scope>
    <source>
        <strain evidence="2">YMF1.00031</strain>
    </source>
</reference>
<organism evidence="2 3">
    <name type="scientific">Drechslerella dactyloides</name>
    <name type="common">Nematode-trapping fungus</name>
    <name type="synonym">Arthrobotrys dactyloides</name>
    <dbReference type="NCBI Taxonomy" id="74499"/>
    <lineage>
        <taxon>Eukaryota</taxon>
        <taxon>Fungi</taxon>
        <taxon>Dikarya</taxon>
        <taxon>Ascomycota</taxon>
        <taxon>Pezizomycotina</taxon>
        <taxon>Orbiliomycetes</taxon>
        <taxon>Orbiliales</taxon>
        <taxon>Orbiliaceae</taxon>
        <taxon>Drechslerella</taxon>
    </lineage>
</organism>
<sequence>MERITEMFWWCVDSVKGLVLNFLAAGPNTKSFLYLTTTKTTKTIPATDSDEGIAHRVKRRRGRPRKVIVSDVSSGEETETPGNQKRNRSTASSVKTRKKRAGVSKTT</sequence>
<accession>A0AAD6NEZ4</accession>
<comment type="caution">
    <text evidence="2">The sequence shown here is derived from an EMBL/GenBank/DDBJ whole genome shotgun (WGS) entry which is preliminary data.</text>
</comment>
<keyword evidence="3" id="KW-1185">Reference proteome</keyword>
<dbReference type="Proteomes" id="UP001221413">
    <property type="component" value="Unassembled WGS sequence"/>
</dbReference>
<protein>
    <submittedName>
        <fullName evidence="2">Uncharacterized protein</fullName>
    </submittedName>
</protein>